<organism evidence="3">
    <name type="scientific">Halomonas campaniensis</name>
    <dbReference type="NCBI Taxonomy" id="213554"/>
    <lineage>
        <taxon>Bacteria</taxon>
        <taxon>Pseudomonadati</taxon>
        <taxon>Pseudomonadota</taxon>
        <taxon>Gammaproteobacteria</taxon>
        <taxon>Oceanospirillales</taxon>
        <taxon>Halomonadaceae</taxon>
        <taxon>Halomonas</taxon>
    </lineage>
</organism>
<feature type="transmembrane region" description="Helical" evidence="1">
    <location>
        <begin position="199"/>
        <end position="220"/>
    </location>
</feature>
<dbReference type="EMBL" id="DOTR01000014">
    <property type="protein sequence ID" value="HCA01155.1"/>
    <property type="molecule type" value="Genomic_DNA"/>
</dbReference>
<protein>
    <recommendedName>
        <fullName evidence="2">CSD domain-containing protein</fullName>
    </recommendedName>
</protein>
<keyword evidence="1" id="KW-0812">Transmembrane</keyword>
<keyword evidence="1" id="KW-1133">Transmembrane helix</keyword>
<sequence length="221" mass="24407">MQGVIIAYSAQKKYGFITGEDGDSYFFHRNHLKQPNTSPKKGLSVSFDPVPTPKGMAARQIEVNDKAPSCWVYHTPEEFITSNSTQCGRHHEVIAQGKRISYAAKSPVEVREGLATKAKIAGFNGLIQTAMERKTGWSKLNPNHRYTYHIFSGVPAIIRRKEAVTDKAVADASKIRLDAAVKSALSTPISNKEHDDGKLFAFIMSGVGILIFLFIVSNVLR</sequence>
<gene>
    <name evidence="3" type="ORF">DEO68_02975</name>
</gene>
<comment type="caution">
    <text evidence="3">The sequence shown here is derived from an EMBL/GenBank/DDBJ whole genome shotgun (WGS) entry which is preliminary data.</text>
</comment>
<dbReference type="PROSITE" id="PS51857">
    <property type="entry name" value="CSD_2"/>
    <property type="match status" value="1"/>
</dbReference>
<dbReference type="GO" id="GO:0003676">
    <property type="term" value="F:nucleic acid binding"/>
    <property type="evidence" value="ECO:0007669"/>
    <property type="project" value="InterPro"/>
</dbReference>
<proteinExistence type="predicted"/>
<dbReference type="GO" id="GO:0005829">
    <property type="term" value="C:cytosol"/>
    <property type="evidence" value="ECO:0007669"/>
    <property type="project" value="UniProtKB-ARBA"/>
</dbReference>
<dbReference type="InterPro" id="IPR012340">
    <property type="entry name" value="NA-bd_OB-fold"/>
</dbReference>
<dbReference type="Pfam" id="PF00313">
    <property type="entry name" value="CSD"/>
    <property type="match status" value="1"/>
</dbReference>
<keyword evidence="1" id="KW-0472">Membrane</keyword>
<evidence type="ECO:0000256" key="1">
    <source>
        <dbReference type="SAM" id="Phobius"/>
    </source>
</evidence>
<dbReference type="InterPro" id="IPR002059">
    <property type="entry name" value="CSP_DNA-bd"/>
</dbReference>
<dbReference type="SMART" id="SM00357">
    <property type="entry name" value="CSP"/>
    <property type="match status" value="1"/>
</dbReference>
<accession>A0A3D0KCS7</accession>
<dbReference type="Gene3D" id="2.40.50.140">
    <property type="entry name" value="Nucleic acid-binding proteins"/>
    <property type="match status" value="1"/>
</dbReference>
<dbReference type="AlphaFoldDB" id="A0A3D0KCS7"/>
<evidence type="ECO:0000313" key="3">
    <source>
        <dbReference type="EMBL" id="HCA01155.1"/>
    </source>
</evidence>
<name>A0A3D0KCS7_9GAMM</name>
<evidence type="ECO:0000259" key="2">
    <source>
        <dbReference type="PROSITE" id="PS51857"/>
    </source>
</evidence>
<reference evidence="3" key="1">
    <citation type="journal article" date="2018" name="Nat. Biotechnol.">
        <title>A standardized bacterial taxonomy based on genome phylogeny substantially revises the tree of life.</title>
        <authorList>
            <person name="Parks D.H."/>
            <person name="Chuvochina M."/>
            <person name="Waite D.W."/>
            <person name="Rinke C."/>
            <person name="Skarshewski A."/>
            <person name="Chaumeil P.A."/>
            <person name="Hugenholtz P."/>
        </authorList>
    </citation>
    <scope>NUCLEOTIDE SEQUENCE [LARGE SCALE GENOMIC DNA]</scope>
    <source>
        <strain evidence="3">UBA11284</strain>
    </source>
</reference>
<feature type="domain" description="CSD" evidence="2">
    <location>
        <begin position="1"/>
        <end position="63"/>
    </location>
</feature>
<dbReference type="InterPro" id="IPR011129">
    <property type="entry name" value="CSD"/>
</dbReference>
<dbReference type="SUPFAM" id="SSF50249">
    <property type="entry name" value="Nucleic acid-binding proteins"/>
    <property type="match status" value="1"/>
</dbReference>